<dbReference type="PANTHER" id="PTHR43471">
    <property type="entry name" value="ABC TRANSPORTER PERMEASE"/>
    <property type="match status" value="1"/>
</dbReference>
<dbReference type="PANTHER" id="PTHR43471:SF1">
    <property type="entry name" value="ABC TRANSPORTER PERMEASE PROTEIN NOSY-RELATED"/>
    <property type="match status" value="1"/>
</dbReference>
<feature type="transmembrane region" description="Helical" evidence="1">
    <location>
        <begin position="227"/>
        <end position="251"/>
    </location>
</feature>
<keyword evidence="1" id="KW-0812">Transmembrane</keyword>
<dbReference type="EMBL" id="RCCP01000001">
    <property type="protein sequence ID" value="RLJ91351.1"/>
    <property type="molecule type" value="Genomic_DNA"/>
</dbReference>
<evidence type="ECO:0000313" key="2">
    <source>
        <dbReference type="EMBL" id="RLJ91351.1"/>
    </source>
</evidence>
<protein>
    <submittedName>
        <fullName evidence="2">Cu-processing system permease protein</fullName>
    </submittedName>
</protein>
<dbReference type="GO" id="GO:0005886">
    <property type="term" value="C:plasma membrane"/>
    <property type="evidence" value="ECO:0007669"/>
    <property type="project" value="UniProtKB-SubCell"/>
</dbReference>
<evidence type="ECO:0000313" key="3">
    <source>
        <dbReference type="Proteomes" id="UP000280791"/>
    </source>
</evidence>
<feature type="transmembrane region" description="Helical" evidence="1">
    <location>
        <begin position="149"/>
        <end position="170"/>
    </location>
</feature>
<organism evidence="2 3">
    <name type="scientific">Planococcus citreus</name>
    <dbReference type="NCBI Taxonomy" id="1373"/>
    <lineage>
        <taxon>Bacteria</taxon>
        <taxon>Bacillati</taxon>
        <taxon>Bacillota</taxon>
        <taxon>Bacilli</taxon>
        <taxon>Bacillales</taxon>
        <taxon>Caryophanaceae</taxon>
        <taxon>Planococcus</taxon>
    </lineage>
</organism>
<keyword evidence="1" id="KW-1133">Transmembrane helix</keyword>
<feature type="transmembrane region" description="Helical" evidence="1">
    <location>
        <begin position="89"/>
        <end position="114"/>
    </location>
</feature>
<proteinExistence type="predicted"/>
<keyword evidence="3" id="KW-1185">Reference proteome</keyword>
<dbReference type="Proteomes" id="UP000280791">
    <property type="component" value="Unassembled WGS sequence"/>
</dbReference>
<comment type="caution">
    <text evidence="2">The sequence shown here is derived from an EMBL/GenBank/DDBJ whole genome shotgun (WGS) entry which is preliminary data.</text>
</comment>
<feature type="transmembrane region" description="Helical" evidence="1">
    <location>
        <begin position="39"/>
        <end position="58"/>
    </location>
</feature>
<reference evidence="2 3" key="1">
    <citation type="submission" date="2018-10" db="EMBL/GenBank/DDBJ databases">
        <title>Genomic Encyclopedia of Type Strains, Phase IV (KMG-IV): sequencing the most valuable type-strain genomes for metagenomic binning, comparative biology and taxonomic classification.</title>
        <authorList>
            <person name="Goeker M."/>
        </authorList>
    </citation>
    <scope>NUCLEOTIDE SEQUENCE [LARGE SCALE GENOMIC DNA]</scope>
    <source>
        <strain evidence="2 3">DSM 20549</strain>
    </source>
</reference>
<keyword evidence="1" id="KW-0472">Membrane</keyword>
<feature type="transmembrane region" description="Helical" evidence="1">
    <location>
        <begin position="120"/>
        <end position="142"/>
    </location>
</feature>
<dbReference type="Pfam" id="PF12679">
    <property type="entry name" value="ABC2_membrane_2"/>
    <property type="match status" value="1"/>
</dbReference>
<gene>
    <name evidence="2" type="ORF">DFR62_1515</name>
</gene>
<dbReference type="GO" id="GO:0140359">
    <property type="term" value="F:ABC-type transporter activity"/>
    <property type="evidence" value="ECO:0007669"/>
    <property type="project" value="InterPro"/>
</dbReference>
<sequence length="258" mass="27873">MLRSRWLQLVGLLFVFVFAAVMAIQQLAIPPSSGFSRQAAAMFNVQLFLLPLFLLTIGSMNIAGDAESGWLHLLKTYPMKMSRYIAGKYMALAGAFLLIALLSMGAVLAISGIAGALSGMGVYIVTSLLLIFIFSALALLLGSIAKNRLHALALSLVFWASWLLLIPYALMAIGTALAGHVVKTFIIFNIHVNPVEWVRFCFFLATGNGDALGPAFYGLTGFYTEPLGVVTAIAVTSLWIVLPLSVAGMVLKRRERQT</sequence>
<dbReference type="AlphaFoldDB" id="A0A497YPL7"/>
<accession>A0A497YPL7</accession>
<name>A0A497YPL7_9BACL</name>
<evidence type="ECO:0000256" key="1">
    <source>
        <dbReference type="SAM" id="Phobius"/>
    </source>
</evidence>